<dbReference type="Proteomes" id="UP000017127">
    <property type="component" value="Unassembled WGS sequence"/>
</dbReference>
<sequence length="39" mass="4325">METIDWENVIVGGLAIVIFIGGMLMMLTNIWTSGLNKDK</sequence>
<reference evidence="2 3" key="1">
    <citation type="journal article" date="2013" name="Front. Microbiol.">
        <title>Comparative genomic analyses of the cyanobacterium, Lyngbya aestuarii BL J, a powerful hydrogen producer.</title>
        <authorList>
            <person name="Kothari A."/>
            <person name="Vaughn M."/>
            <person name="Garcia-Pichel F."/>
        </authorList>
    </citation>
    <scope>NUCLEOTIDE SEQUENCE [LARGE SCALE GENOMIC DNA]</scope>
    <source>
        <strain evidence="2 3">BL J</strain>
    </source>
</reference>
<dbReference type="AlphaFoldDB" id="U7QEG0"/>
<organism evidence="2 3">
    <name type="scientific">Lyngbya aestuarii BL J</name>
    <dbReference type="NCBI Taxonomy" id="1348334"/>
    <lineage>
        <taxon>Bacteria</taxon>
        <taxon>Bacillati</taxon>
        <taxon>Cyanobacteriota</taxon>
        <taxon>Cyanophyceae</taxon>
        <taxon>Oscillatoriophycideae</taxon>
        <taxon>Oscillatoriales</taxon>
        <taxon>Microcoleaceae</taxon>
        <taxon>Lyngbya</taxon>
    </lineage>
</organism>
<accession>U7QEG0</accession>
<dbReference type="EMBL" id="AUZM01000039">
    <property type="protein sequence ID" value="ERT06298.1"/>
    <property type="molecule type" value="Genomic_DNA"/>
</dbReference>
<proteinExistence type="predicted"/>
<evidence type="ECO:0000256" key="1">
    <source>
        <dbReference type="SAM" id="Phobius"/>
    </source>
</evidence>
<comment type="caution">
    <text evidence="2">The sequence shown here is derived from an EMBL/GenBank/DDBJ whole genome shotgun (WGS) entry which is preliminary data.</text>
</comment>
<evidence type="ECO:0000313" key="2">
    <source>
        <dbReference type="EMBL" id="ERT06298.1"/>
    </source>
</evidence>
<keyword evidence="1" id="KW-0812">Transmembrane</keyword>
<protein>
    <submittedName>
        <fullName evidence="2">Putative membrane protein</fullName>
    </submittedName>
</protein>
<keyword evidence="3" id="KW-1185">Reference proteome</keyword>
<keyword evidence="1" id="KW-0472">Membrane</keyword>
<gene>
    <name evidence="2" type="ORF">M595_3757</name>
</gene>
<feature type="transmembrane region" description="Helical" evidence="1">
    <location>
        <begin position="6"/>
        <end position="31"/>
    </location>
</feature>
<evidence type="ECO:0000313" key="3">
    <source>
        <dbReference type="Proteomes" id="UP000017127"/>
    </source>
</evidence>
<keyword evidence="1" id="KW-1133">Transmembrane helix</keyword>
<name>U7QEG0_9CYAN</name>